<dbReference type="Gene3D" id="3.15.10.10">
    <property type="entry name" value="Bactericidal permeability-increasing protein, domain 1"/>
    <property type="match status" value="1"/>
</dbReference>
<protein>
    <submittedName>
        <fullName evidence="2">Putative BPI/LBP family protein At1g04970</fullName>
    </submittedName>
</protein>
<evidence type="ECO:0000313" key="2">
    <source>
        <dbReference type="EMBL" id="GFA41850.1"/>
    </source>
</evidence>
<organism evidence="2">
    <name type="scientific">Tanacetum cinerariifolium</name>
    <name type="common">Dalmatian daisy</name>
    <name type="synonym">Chrysanthemum cinerariifolium</name>
    <dbReference type="NCBI Taxonomy" id="118510"/>
    <lineage>
        <taxon>Eukaryota</taxon>
        <taxon>Viridiplantae</taxon>
        <taxon>Streptophyta</taxon>
        <taxon>Embryophyta</taxon>
        <taxon>Tracheophyta</taxon>
        <taxon>Spermatophyta</taxon>
        <taxon>Magnoliopsida</taxon>
        <taxon>eudicotyledons</taxon>
        <taxon>Gunneridae</taxon>
        <taxon>Pentapetalae</taxon>
        <taxon>asterids</taxon>
        <taxon>campanulids</taxon>
        <taxon>Asterales</taxon>
        <taxon>Asteraceae</taxon>
        <taxon>Asteroideae</taxon>
        <taxon>Anthemideae</taxon>
        <taxon>Anthemidinae</taxon>
        <taxon>Tanacetum</taxon>
    </lineage>
</organism>
<dbReference type="EMBL" id="BKCJ010420561">
    <property type="protein sequence ID" value="GFA41850.1"/>
    <property type="molecule type" value="Genomic_DNA"/>
</dbReference>
<dbReference type="InterPro" id="IPR017942">
    <property type="entry name" value="Lipid-bd_serum_glycop_N"/>
</dbReference>
<dbReference type="InterPro" id="IPR017943">
    <property type="entry name" value="Bactericidal_perm-incr_a/b_dom"/>
</dbReference>
<dbReference type="PANTHER" id="PTHR46801:SF2">
    <property type="entry name" value="LIPOPOLYSACCHARIDE-BINDING PROTEIN"/>
    <property type="match status" value="1"/>
</dbReference>
<dbReference type="AlphaFoldDB" id="A0A699JKS9"/>
<accession>A0A699JKS9</accession>
<dbReference type="SUPFAM" id="SSF55394">
    <property type="entry name" value="Bactericidal permeability-increasing protein, BPI"/>
    <property type="match status" value="1"/>
</dbReference>
<sequence length="159" mass="17589">MINSAISNLIPLNLPDIEQTVQIPLVGKVKMVVSNIVIYNVQVARSFVQSGDLGLTIVASGATADLRFDWSYKYSTWFFDISDSGVASVKVLAIVLSFSTFGSTDVEKRGEILSPPFRDIFFVYNATPFFILDIFNVSYIPSSPLSGFSNPVYIVRPLY</sequence>
<feature type="domain" description="Lipid-binding serum glycoprotein N-terminal" evidence="1">
    <location>
        <begin position="5"/>
        <end position="94"/>
    </location>
</feature>
<dbReference type="InterPro" id="IPR045897">
    <property type="entry name" value="BPI/LBP_pln"/>
</dbReference>
<dbReference type="GO" id="GO:0008289">
    <property type="term" value="F:lipid binding"/>
    <property type="evidence" value="ECO:0007669"/>
    <property type="project" value="InterPro"/>
</dbReference>
<reference evidence="2" key="1">
    <citation type="journal article" date="2019" name="Sci. Rep.">
        <title>Draft genome of Tanacetum cinerariifolium, the natural source of mosquito coil.</title>
        <authorList>
            <person name="Yamashiro T."/>
            <person name="Shiraishi A."/>
            <person name="Satake H."/>
            <person name="Nakayama K."/>
        </authorList>
    </citation>
    <scope>NUCLEOTIDE SEQUENCE</scope>
</reference>
<name>A0A699JKS9_TANCI</name>
<dbReference type="Pfam" id="PF01273">
    <property type="entry name" value="LBP_BPI_CETP"/>
    <property type="match status" value="1"/>
</dbReference>
<evidence type="ECO:0000259" key="1">
    <source>
        <dbReference type="Pfam" id="PF01273"/>
    </source>
</evidence>
<proteinExistence type="predicted"/>
<comment type="caution">
    <text evidence="2">The sequence shown here is derived from an EMBL/GenBank/DDBJ whole genome shotgun (WGS) entry which is preliminary data.</text>
</comment>
<dbReference type="PANTHER" id="PTHR46801">
    <property type="entry name" value="OS06G0309200 PROTEIN"/>
    <property type="match status" value="1"/>
</dbReference>
<gene>
    <name evidence="2" type="ORF">Tci_613822</name>
</gene>